<dbReference type="InterPro" id="IPR029026">
    <property type="entry name" value="tRNA_m1G_MTases_N"/>
</dbReference>
<evidence type="ECO:0000259" key="4">
    <source>
        <dbReference type="Pfam" id="PF00588"/>
    </source>
</evidence>
<evidence type="ECO:0000256" key="1">
    <source>
        <dbReference type="ARBA" id="ARBA00007228"/>
    </source>
</evidence>
<dbReference type="Gene3D" id="3.30.1330.30">
    <property type="match status" value="1"/>
</dbReference>
<accession>Q3APT9</accession>
<dbReference type="GO" id="GO:0003723">
    <property type="term" value="F:RNA binding"/>
    <property type="evidence" value="ECO:0007669"/>
    <property type="project" value="InterPro"/>
</dbReference>
<dbReference type="HOGENOM" id="CLU_021322_3_2_10"/>
<name>Q3APT9_CHLCH</name>
<dbReference type="EMBL" id="CP000108">
    <property type="protein sequence ID" value="ABB28986.1"/>
    <property type="molecule type" value="Genomic_DNA"/>
</dbReference>
<dbReference type="Gene3D" id="3.40.1280.10">
    <property type="match status" value="1"/>
</dbReference>
<dbReference type="PANTHER" id="PTHR43191:SF2">
    <property type="entry name" value="RRNA METHYLTRANSFERASE 3, MITOCHONDRIAL"/>
    <property type="match status" value="1"/>
</dbReference>
<dbReference type="Pfam" id="PF00588">
    <property type="entry name" value="SpoU_methylase"/>
    <property type="match status" value="1"/>
</dbReference>
<organism evidence="6">
    <name type="scientific">Chlorobium chlorochromatii (strain CaD3)</name>
    <dbReference type="NCBI Taxonomy" id="340177"/>
    <lineage>
        <taxon>Bacteria</taxon>
        <taxon>Pseudomonadati</taxon>
        <taxon>Chlorobiota</taxon>
        <taxon>Chlorobiia</taxon>
        <taxon>Chlorobiales</taxon>
        <taxon>Chlorobiaceae</taxon>
        <taxon>Chlorobium/Pelodictyon group</taxon>
        <taxon>Chlorobium</taxon>
    </lineage>
</organism>
<evidence type="ECO:0000259" key="5">
    <source>
        <dbReference type="Pfam" id="PF22435"/>
    </source>
</evidence>
<dbReference type="GO" id="GO:0032259">
    <property type="term" value="P:methylation"/>
    <property type="evidence" value="ECO:0007669"/>
    <property type="project" value="UniProtKB-KW"/>
</dbReference>
<protein>
    <submittedName>
        <fullName evidence="6">SpoU rRNA methylase family protein</fullName>
    </submittedName>
</protein>
<keyword evidence="2 6" id="KW-0489">Methyltransferase</keyword>
<evidence type="ECO:0000313" key="6">
    <source>
        <dbReference type="EMBL" id="ABB28986.1"/>
    </source>
</evidence>
<dbReference type="GO" id="GO:0006396">
    <property type="term" value="P:RNA processing"/>
    <property type="evidence" value="ECO:0007669"/>
    <property type="project" value="InterPro"/>
</dbReference>
<dbReference type="SUPFAM" id="SSF55315">
    <property type="entry name" value="L30e-like"/>
    <property type="match status" value="1"/>
</dbReference>
<reference evidence="6" key="1">
    <citation type="submission" date="2005-08" db="EMBL/GenBank/DDBJ databases">
        <title>Complete sequence of Chlorobium chlorochromatii CaD3.</title>
        <authorList>
            <person name="Copeland A."/>
            <person name="Lucas S."/>
            <person name="Lapidus A."/>
            <person name="Barry K."/>
            <person name="Detter J.C."/>
            <person name="Glavina T."/>
            <person name="Hammon N."/>
            <person name="Israni S."/>
            <person name="Pitluck S."/>
            <person name="Bryant D."/>
            <person name="Schmutz J."/>
            <person name="Larimer F."/>
            <person name="Land M."/>
            <person name="Kyrpides N."/>
            <person name="Ivanova N."/>
            <person name="Richardson P."/>
        </authorList>
    </citation>
    <scope>NUCLEOTIDE SEQUENCE [LARGE SCALE GENOMIC DNA]</scope>
    <source>
        <strain evidence="6">CaD3</strain>
    </source>
</reference>
<dbReference type="InterPro" id="IPR029064">
    <property type="entry name" value="Ribosomal_eL30-like_sf"/>
</dbReference>
<dbReference type="AlphaFoldDB" id="Q3APT9"/>
<dbReference type="eggNOG" id="COG0566">
    <property type="taxonomic scope" value="Bacteria"/>
</dbReference>
<sequence length="265" mass="28922">MNLPLPPLSKAALRRYAALHHKKHRDSDKLFLAEGLRTVRELCQQLPHEDFLVALLLRPHAEAEALTFAQPYAHKLFSITAKECAQLADTTTPSGIFAIFRQPTFQPTIVNPQRRSLVVALDDVQDPGNVGTIMRTAAWFGVDALLCSQGTADLYNPKVVRSCAGSLFALPHYRCNLMVHELSRWQQQGYSIVCSSLEGRDICGGEAFGDKTVIVIGNEANGVSQAVQASADMLVRIPHAGSKPAVESLNASIAAAILIERCVLR</sequence>
<comment type="similarity">
    <text evidence="1">Belongs to the class IV-like SAM-binding methyltransferase superfamily. RNA methyltransferase TrmH family.</text>
</comment>
<proteinExistence type="inferred from homology"/>
<feature type="domain" description="MRM3-like substrate binding" evidence="5">
    <location>
        <begin position="14"/>
        <end position="98"/>
    </location>
</feature>
<evidence type="ECO:0000256" key="2">
    <source>
        <dbReference type="ARBA" id="ARBA00022603"/>
    </source>
</evidence>
<dbReference type="InterPro" id="IPR051259">
    <property type="entry name" value="rRNA_Methyltransferase"/>
</dbReference>
<gene>
    <name evidence="6" type="ordered locus">Cag_1735</name>
</gene>
<feature type="domain" description="tRNA/rRNA methyltransferase SpoU type" evidence="4">
    <location>
        <begin position="117"/>
        <end position="259"/>
    </location>
</feature>
<keyword evidence="3" id="KW-0808">Transferase</keyword>
<dbReference type="InterPro" id="IPR029028">
    <property type="entry name" value="Alpha/beta_knot_MTases"/>
</dbReference>
<dbReference type="PANTHER" id="PTHR43191">
    <property type="entry name" value="RRNA METHYLTRANSFERASE 3"/>
    <property type="match status" value="1"/>
</dbReference>
<dbReference type="InterPro" id="IPR053888">
    <property type="entry name" value="MRM3-like_sub_bind"/>
</dbReference>
<dbReference type="GO" id="GO:0008173">
    <property type="term" value="F:RNA methyltransferase activity"/>
    <property type="evidence" value="ECO:0007669"/>
    <property type="project" value="InterPro"/>
</dbReference>
<dbReference type="InterPro" id="IPR001537">
    <property type="entry name" value="SpoU_MeTrfase"/>
</dbReference>
<dbReference type="STRING" id="340177.Cag_1735"/>
<evidence type="ECO:0000256" key="3">
    <source>
        <dbReference type="ARBA" id="ARBA00022679"/>
    </source>
</evidence>
<dbReference type="OrthoDB" id="9785673at2"/>
<dbReference type="KEGG" id="cch:Cag_1735"/>
<dbReference type="SUPFAM" id="SSF75217">
    <property type="entry name" value="alpha/beta knot"/>
    <property type="match status" value="1"/>
</dbReference>
<dbReference type="Pfam" id="PF22435">
    <property type="entry name" value="MRM3-like_sub_bind"/>
    <property type="match status" value="1"/>
</dbReference>
<dbReference type="CDD" id="cd18095">
    <property type="entry name" value="SpoU-like_rRNA-MTase"/>
    <property type="match status" value="1"/>
</dbReference>